<accession>A0A6J4MB39</accession>
<evidence type="ECO:0000313" key="1">
    <source>
        <dbReference type="EMBL" id="CAA9350642.1"/>
    </source>
</evidence>
<name>A0A6J4MB39_9ACTN</name>
<dbReference type="EMBL" id="CADCUD010000173">
    <property type="protein sequence ID" value="CAA9350642.1"/>
    <property type="molecule type" value="Genomic_DNA"/>
</dbReference>
<protein>
    <submittedName>
        <fullName evidence="1">Uncharacterized protein</fullName>
    </submittedName>
</protein>
<dbReference type="AlphaFoldDB" id="A0A6J4MB39"/>
<organism evidence="1">
    <name type="scientific">uncultured Nocardioidaceae bacterium</name>
    <dbReference type="NCBI Taxonomy" id="253824"/>
    <lineage>
        <taxon>Bacteria</taxon>
        <taxon>Bacillati</taxon>
        <taxon>Actinomycetota</taxon>
        <taxon>Actinomycetes</taxon>
        <taxon>Propionibacteriales</taxon>
        <taxon>Nocardioidaceae</taxon>
        <taxon>environmental samples</taxon>
    </lineage>
</organism>
<gene>
    <name evidence="1" type="ORF">AVDCRST_MAG46-2571</name>
</gene>
<proteinExistence type="predicted"/>
<reference evidence="1" key="1">
    <citation type="submission" date="2020-02" db="EMBL/GenBank/DDBJ databases">
        <authorList>
            <person name="Meier V. D."/>
        </authorList>
    </citation>
    <scope>NUCLEOTIDE SEQUENCE</scope>
    <source>
        <strain evidence="1">AVDCRST_MAG46</strain>
    </source>
</reference>
<sequence>MDSRQLLKRITVCKLRDHDWASVPYPGPEAGGRFLRCLRCGKESHGQWFPHLPFPPGVG</sequence>